<dbReference type="Proteomes" id="UP000460298">
    <property type="component" value="Unassembled WGS sequence"/>
</dbReference>
<evidence type="ECO:0000256" key="6">
    <source>
        <dbReference type="ARBA" id="ARBA00023136"/>
    </source>
</evidence>
<accession>A0A833LWF3</accession>
<dbReference type="GO" id="GO:0005524">
    <property type="term" value="F:ATP binding"/>
    <property type="evidence" value="ECO:0007669"/>
    <property type="project" value="UniProtKB-KW"/>
</dbReference>
<organism evidence="8 9">
    <name type="scientific">Leptonema illini</name>
    <dbReference type="NCBI Taxonomy" id="183"/>
    <lineage>
        <taxon>Bacteria</taxon>
        <taxon>Pseudomonadati</taxon>
        <taxon>Spirochaetota</taxon>
        <taxon>Spirochaetia</taxon>
        <taxon>Leptospirales</taxon>
        <taxon>Leptospiraceae</taxon>
        <taxon>Leptonema</taxon>
    </lineage>
</organism>
<evidence type="ECO:0000256" key="5">
    <source>
        <dbReference type="ARBA" id="ARBA00022967"/>
    </source>
</evidence>
<feature type="domain" description="ABC transporter" evidence="7">
    <location>
        <begin position="5"/>
        <end position="248"/>
    </location>
</feature>
<dbReference type="GO" id="GO:0016020">
    <property type="term" value="C:membrane"/>
    <property type="evidence" value="ECO:0007669"/>
    <property type="project" value="InterPro"/>
</dbReference>
<keyword evidence="5" id="KW-1278">Translocase</keyword>
<keyword evidence="1" id="KW-0813">Transport</keyword>
<dbReference type="PANTHER" id="PTHR43166:SF6">
    <property type="entry name" value="PHOSPHONATES IMPORT ATP-BINDING PROTEIN PHNC"/>
    <property type="match status" value="1"/>
</dbReference>
<proteinExistence type="predicted"/>
<evidence type="ECO:0000256" key="1">
    <source>
        <dbReference type="ARBA" id="ARBA00022448"/>
    </source>
</evidence>
<sequence length="252" mass="27614">MSALLEYVDVSCHLGTESRQILDSISLSIAAGEFVVVLGPSGAGKSTLLRLADATLRPSSGRILFKGAPVEVHNERSVQRRLGHIHQSFHLVGRSTVLRNVLCGALPRMPLWRSLLAAFPADLIERACRLLVEVGLEEELYGRSASTLSGGQKQRVAIARAFLLHPELVLADEPVASLDPKTSLEILDLLRRFAREEGCSVLCSLHQVELARQYADRIVGLKDGRLLFDLPPTDVRPAMLQELYGLKEAIPV</sequence>
<dbReference type="PROSITE" id="PS00211">
    <property type="entry name" value="ABC_TRANSPORTER_1"/>
    <property type="match status" value="1"/>
</dbReference>
<evidence type="ECO:0000313" key="9">
    <source>
        <dbReference type="Proteomes" id="UP000460298"/>
    </source>
</evidence>
<evidence type="ECO:0000256" key="4">
    <source>
        <dbReference type="ARBA" id="ARBA00022840"/>
    </source>
</evidence>
<dbReference type="PANTHER" id="PTHR43166">
    <property type="entry name" value="AMINO ACID IMPORT ATP-BINDING PROTEIN"/>
    <property type="match status" value="1"/>
</dbReference>
<keyword evidence="6" id="KW-0472">Membrane</keyword>
<comment type="caution">
    <text evidence="8">The sequence shown here is derived from an EMBL/GenBank/DDBJ whole genome shotgun (WGS) entry which is preliminary data.</text>
</comment>
<dbReference type="InterPro" id="IPR003439">
    <property type="entry name" value="ABC_transporter-like_ATP-bd"/>
</dbReference>
<keyword evidence="4 8" id="KW-0067">ATP-binding</keyword>
<protein>
    <submittedName>
        <fullName evidence="8">Phosphonate ABC transporter ATP-binding protein</fullName>
    </submittedName>
</protein>
<dbReference type="AlphaFoldDB" id="A0A833LWF3"/>
<dbReference type="Pfam" id="PF00005">
    <property type="entry name" value="ABC_tran"/>
    <property type="match status" value="1"/>
</dbReference>
<dbReference type="InterPro" id="IPR003593">
    <property type="entry name" value="AAA+_ATPase"/>
</dbReference>
<dbReference type="CDD" id="cd03256">
    <property type="entry name" value="ABC_PhnC_transporter"/>
    <property type="match status" value="1"/>
</dbReference>
<dbReference type="Gene3D" id="3.40.50.300">
    <property type="entry name" value="P-loop containing nucleotide triphosphate hydrolases"/>
    <property type="match status" value="1"/>
</dbReference>
<keyword evidence="3" id="KW-0547">Nucleotide-binding</keyword>
<evidence type="ECO:0000256" key="2">
    <source>
        <dbReference type="ARBA" id="ARBA00022475"/>
    </source>
</evidence>
<evidence type="ECO:0000313" key="8">
    <source>
        <dbReference type="EMBL" id="KAB2930827.1"/>
    </source>
</evidence>
<dbReference type="SUPFAM" id="SSF52540">
    <property type="entry name" value="P-loop containing nucleoside triphosphate hydrolases"/>
    <property type="match status" value="1"/>
</dbReference>
<dbReference type="GO" id="GO:0016887">
    <property type="term" value="F:ATP hydrolysis activity"/>
    <property type="evidence" value="ECO:0007669"/>
    <property type="project" value="InterPro"/>
</dbReference>
<dbReference type="PROSITE" id="PS50893">
    <property type="entry name" value="ABC_TRANSPORTER_2"/>
    <property type="match status" value="1"/>
</dbReference>
<dbReference type="InterPro" id="IPR012693">
    <property type="entry name" value="ABC_transpr_PhnC"/>
</dbReference>
<evidence type="ECO:0000259" key="7">
    <source>
        <dbReference type="PROSITE" id="PS50893"/>
    </source>
</evidence>
<keyword evidence="2" id="KW-1003">Cell membrane</keyword>
<gene>
    <name evidence="8" type="ORF">F9K24_15290</name>
</gene>
<reference evidence="8 9" key="1">
    <citation type="submission" date="2019-10" db="EMBL/GenBank/DDBJ databases">
        <title>Extracellular Electron Transfer in a Candidatus Methanoperedens spp. Enrichment Culture.</title>
        <authorList>
            <person name="Berger S."/>
            <person name="Rangel Shaw D."/>
            <person name="Berben T."/>
            <person name="In 'T Zandt M."/>
            <person name="Frank J."/>
            <person name="Reimann J."/>
            <person name="Jetten M.S.M."/>
            <person name="Welte C.U."/>
        </authorList>
    </citation>
    <scope>NUCLEOTIDE SEQUENCE [LARGE SCALE GENOMIC DNA]</scope>
    <source>
        <strain evidence="8">SB12</strain>
    </source>
</reference>
<dbReference type="EMBL" id="WBUI01000017">
    <property type="protein sequence ID" value="KAB2930827.1"/>
    <property type="molecule type" value="Genomic_DNA"/>
</dbReference>
<evidence type="ECO:0000256" key="3">
    <source>
        <dbReference type="ARBA" id="ARBA00022741"/>
    </source>
</evidence>
<dbReference type="GO" id="GO:0015416">
    <property type="term" value="F:ABC-type phosphonate transporter activity"/>
    <property type="evidence" value="ECO:0007669"/>
    <property type="project" value="InterPro"/>
</dbReference>
<dbReference type="InterPro" id="IPR027417">
    <property type="entry name" value="P-loop_NTPase"/>
</dbReference>
<dbReference type="InterPro" id="IPR050086">
    <property type="entry name" value="MetN_ABC_transporter-like"/>
</dbReference>
<name>A0A833LWF3_9LEPT</name>
<dbReference type="InterPro" id="IPR017871">
    <property type="entry name" value="ABC_transporter-like_CS"/>
</dbReference>
<dbReference type="SMART" id="SM00382">
    <property type="entry name" value="AAA"/>
    <property type="match status" value="1"/>
</dbReference>